<feature type="transmembrane region" description="Helical" evidence="7">
    <location>
        <begin position="95"/>
        <end position="121"/>
    </location>
</feature>
<reference evidence="9 10" key="2">
    <citation type="submission" date="2023-10" db="EMBL/GenBank/DDBJ databases">
        <authorList>
            <person name="Han X.F."/>
        </authorList>
    </citation>
    <scope>NUCLEOTIDE SEQUENCE [LARGE SCALE GENOMIC DNA]</scope>
    <source>
        <strain evidence="9 10">KCTC 39840</strain>
    </source>
</reference>
<feature type="transmembrane region" description="Helical" evidence="7">
    <location>
        <begin position="210"/>
        <end position="228"/>
    </location>
</feature>
<reference evidence="10" key="1">
    <citation type="submission" date="2023-07" db="EMBL/GenBank/DDBJ databases">
        <title>Conexibacter stalactiti sp. nov., isolated from stalactites in a lava cave and emended description of the genus Conexibacter.</title>
        <authorList>
            <person name="Lee S.D."/>
        </authorList>
    </citation>
    <scope>NUCLEOTIDE SEQUENCE [LARGE SCALE GENOMIC DNA]</scope>
    <source>
        <strain evidence="10">KCTC 39840</strain>
    </source>
</reference>
<keyword evidence="2 7" id="KW-0813">Transport</keyword>
<evidence type="ECO:0000256" key="5">
    <source>
        <dbReference type="ARBA" id="ARBA00022989"/>
    </source>
</evidence>
<evidence type="ECO:0000256" key="1">
    <source>
        <dbReference type="ARBA" id="ARBA00004651"/>
    </source>
</evidence>
<feature type="transmembrane region" description="Helical" evidence="7">
    <location>
        <begin position="128"/>
        <end position="149"/>
    </location>
</feature>
<proteinExistence type="inferred from homology"/>
<gene>
    <name evidence="9" type="ORF">R7226_11765</name>
</gene>
<keyword evidence="3" id="KW-1003">Cell membrane</keyword>
<evidence type="ECO:0000313" key="9">
    <source>
        <dbReference type="EMBL" id="MDW5595020.1"/>
    </source>
</evidence>
<feature type="transmembrane region" description="Helical" evidence="7">
    <location>
        <begin position="31"/>
        <end position="53"/>
    </location>
</feature>
<feature type="transmembrane region" description="Helical" evidence="7">
    <location>
        <begin position="155"/>
        <end position="175"/>
    </location>
</feature>
<organism evidence="9 10">
    <name type="scientific">Conexibacter stalactiti</name>
    <dbReference type="NCBI Taxonomy" id="1940611"/>
    <lineage>
        <taxon>Bacteria</taxon>
        <taxon>Bacillati</taxon>
        <taxon>Actinomycetota</taxon>
        <taxon>Thermoleophilia</taxon>
        <taxon>Solirubrobacterales</taxon>
        <taxon>Conexibacteraceae</taxon>
        <taxon>Conexibacter</taxon>
    </lineage>
</organism>
<dbReference type="InterPro" id="IPR000515">
    <property type="entry name" value="MetI-like"/>
</dbReference>
<dbReference type="InterPro" id="IPR035906">
    <property type="entry name" value="MetI-like_sf"/>
</dbReference>
<dbReference type="PANTHER" id="PTHR43386">
    <property type="entry name" value="OLIGOPEPTIDE TRANSPORT SYSTEM PERMEASE PROTEIN APPC"/>
    <property type="match status" value="1"/>
</dbReference>
<evidence type="ECO:0000256" key="6">
    <source>
        <dbReference type="ARBA" id="ARBA00023136"/>
    </source>
</evidence>
<evidence type="ECO:0000259" key="8">
    <source>
        <dbReference type="PROSITE" id="PS50928"/>
    </source>
</evidence>
<keyword evidence="4 7" id="KW-0812">Transmembrane</keyword>
<feature type="transmembrane region" description="Helical" evidence="7">
    <location>
        <begin position="263"/>
        <end position="283"/>
    </location>
</feature>
<evidence type="ECO:0000256" key="4">
    <source>
        <dbReference type="ARBA" id="ARBA00022692"/>
    </source>
</evidence>
<feature type="domain" description="ABC transmembrane type-1" evidence="8">
    <location>
        <begin position="97"/>
        <end position="283"/>
    </location>
</feature>
<dbReference type="Pfam" id="PF00528">
    <property type="entry name" value="BPD_transp_1"/>
    <property type="match status" value="1"/>
</dbReference>
<protein>
    <submittedName>
        <fullName evidence="9">ABC transporter permease</fullName>
    </submittedName>
</protein>
<accession>A0ABU4HP46</accession>
<dbReference type="InterPro" id="IPR050366">
    <property type="entry name" value="BP-dependent_transpt_permease"/>
</dbReference>
<evidence type="ECO:0000256" key="3">
    <source>
        <dbReference type="ARBA" id="ARBA00022475"/>
    </source>
</evidence>
<evidence type="ECO:0000256" key="2">
    <source>
        <dbReference type="ARBA" id="ARBA00022448"/>
    </source>
</evidence>
<comment type="caution">
    <text evidence="9">The sequence shown here is derived from an EMBL/GenBank/DDBJ whole genome shotgun (WGS) entry which is preliminary data.</text>
</comment>
<evidence type="ECO:0000256" key="7">
    <source>
        <dbReference type="RuleBase" id="RU363032"/>
    </source>
</evidence>
<dbReference type="Gene3D" id="1.10.3720.10">
    <property type="entry name" value="MetI-like"/>
    <property type="match status" value="1"/>
</dbReference>
<dbReference type="Proteomes" id="UP001284601">
    <property type="component" value="Unassembled WGS sequence"/>
</dbReference>
<dbReference type="Pfam" id="PF12911">
    <property type="entry name" value="OppC_N"/>
    <property type="match status" value="1"/>
</dbReference>
<dbReference type="PROSITE" id="PS50928">
    <property type="entry name" value="ABC_TM1"/>
    <property type="match status" value="1"/>
</dbReference>
<keyword evidence="6 7" id="KW-0472">Membrane</keyword>
<keyword evidence="5 7" id="KW-1133">Transmembrane helix</keyword>
<sequence length="297" mass="31571">MSAQLETPPVAAERARSQWRVVARRFRRHRLAMAGTVVLLLLIVCCFGAGVIAPYPQNEQDLLVGAVGPGTDGHLLGTDNLGRDFLSELLYAGRISLSIGLAVAVLSTLIGTLLGALAGYLGGWVEELIMRIVDLFLIVPAIAVLALALRGLGSSPLTIILVLSAIGWTSIARVARSQVVSLREKEFIEASKLLGASTTRIIVRHMLPNLAGVIAVNVSLAVAAAIIVESTLSFLGFGVQPPQSSWGQLLSDAAGLLGTDQTYLLIFPGVFILVTVLCVNFIGDGLRDAFDQRARRR</sequence>
<evidence type="ECO:0000313" key="10">
    <source>
        <dbReference type="Proteomes" id="UP001284601"/>
    </source>
</evidence>
<dbReference type="InterPro" id="IPR025966">
    <property type="entry name" value="OppC_N"/>
</dbReference>
<dbReference type="RefSeq" id="WP_318597354.1">
    <property type="nucleotide sequence ID" value="NZ_JAWSTH010000026.1"/>
</dbReference>
<keyword evidence="10" id="KW-1185">Reference proteome</keyword>
<dbReference type="SUPFAM" id="SSF161098">
    <property type="entry name" value="MetI-like"/>
    <property type="match status" value="1"/>
</dbReference>
<dbReference type="PANTHER" id="PTHR43386:SF1">
    <property type="entry name" value="D,D-DIPEPTIDE TRANSPORT SYSTEM PERMEASE PROTEIN DDPC-RELATED"/>
    <property type="match status" value="1"/>
</dbReference>
<comment type="similarity">
    <text evidence="7">Belongs to the binding-protein-dependent transport system permease family.</text>
</comment>
<name>A0ABU4HP46_9ACTN</name>
<comment type="subcellular location">
    <subcellularLocation>
        <location evidence="1 7">Cell membrane</location>
        <topology evidence="1 7">Multi-pass membrane protein</topology>
    </subcellularLocation>
</comment>
<dbReference type="CDD" id="cd06261">
    <property type="entry name" value="TM_PBP2"/>
    <property type="match status" value="1"/>
</dbReference>
<dbReference type="EMBL" id="JAWSTH010000026">
    <property type="protein sequence ID" value="MDW5595020.1"/>
    <property type="molecule type" value="Genomic_DNA"/>
</dbReference>